<feature type="domain" description="UDP-N-acetylglucosamine 2-epimerase" evidence="6">
    <location>
        <begin position="53"/>
        <end position="389"/>
    </location>
</feature>
<dbReference type="AlphaFoldDB" id="I0HJA8"/>
<proteinExistence type="inferred from homology"/>
<evidence type="ECO:0000256" key="3">
    <source>
        <dbReference type="ARBA" id="ARBA00038858"/>
    </source>
</evidence>
<dbReference type="PANTHER" id="PTHR43174:SF2">
    <property type="entry name" value="UDP-N-ACETYLGLUCOSAMINE 2-EPIMERASE"/>
    <property type="match status" value="1"/>
</dbReference>
<sequence length="416" mass="43432">MSYYVRERLPPRSTGIANRDQDRGRPAMQREVHLIGGTRSEAIRLAPVTLAMREAGLLQPVMIAAGKHTGTVTRTLAAFGLEPDITVEGTGNDTVEGTRTDNGDDPLLRELDELWSVRTPAAVIVQGDTTVSLAAALAAFWRRIPVVHLEAGVRSDDLSSPSAQEPDRRLLAQVASLHLAPTPLAAMNLLDERIAHTDVLVTGTTVLDATLAVTTRRTPFQNPAVAAARTGSTNRLVLITGYGSEAGGEPRMAAAARELAERHPDVDVVLAVHSGQVDALPGDSRVIVTGPLSYPDLSRLLCEAYLVVADSDGVAEEATAFGVPTLMPRDGGEPAASLTADCARAIGADTEAIVTAASALLTSRFRRDAMAAGNTPYGDGLAARRTAQAAAALLGLAPVPDAMPVSVPVLPSGAHA</sequence>
<dbReference type="eggNOG" id="COG0381">
    <property type="taxonomic scope" value="Bacteria"/>
</dbReference>
<dbReference type="Pfam" id="PF02350">
    <property type="entry name" value="Epimerase_2"/>
    <property type="match status" value="1"/>
</dbReference>
<dbReference type="SUPFAM" id="SSF53756">
    <property type="entry name" value="UDP-Glycosyltransferase/glycogen phosphorylase"/>
    <property type="match status" value="1"/>
</dbReference>
<evidence type="ECO:0000259" key="6">
    <source>
        <dbReference type="Pfam" id="PF02350"/>
    </source>
</evidence>
<dbReference type="PANTHER" id="PTHR43174">
    <property type="entry name" value="UDP-N-ACETYLGLUCOSAMINE 2-EPIMERASE"/>
    <property type="match status" value="1"/>
</dbReference>
<evidence type="ECO:0000313" key="8">
    <source>
        <dbReference type="Proteomes" id="UP000007882"/>
    </source>
</evidence>
<dbReference type="Gene3D" id="3.40.50.2000">
    <property type="entry name" value="Glycogen Phosphorylase B"/>
    <property type="match status" value="2"/>
</dbReference>
<evidence type="ECO:0000256" key="4">
    <source>
        <dbReference type="RuleBase" id="RU003513"/>
    </source>
</evidence>
<dbReference type="EMBL" id="AP012319">
    <property type="protein sequence ID" value="BAL93095.1"/>
    <property type="molecule type" value="Genomic_DNA"/>
</dbReference>
<dbReference type="InterPro" id="IPR029767">
    <property type="entry name" value="WecB-like"/>
</dbReference>
<feature type="compositionally biased region" description="Basic and acidic residues" evidence="5">
    <location>
        <begin position="1"/>
        <end position="10"/>
    </location>
</feature>
<dbReference type="STRING" id="512565.AMIS_78750"/>
<evidence type="ECO:0000256" key="5">
    <source>
        <dbReference type="SAM" id="MobiDB-lite"/>
    </source>
</evidence>
<organism evidence="7 8">
    <name type="scientific">Actinoplanes missouriensis (strain ATCC 14538 / DSM 43046 / CBS 188.64 / JCM 3121 / NBRC 102363 / NCIMB 12654 / NRRL B-3342 / UNCC 431)</name>
    <dbReference type="NCBI Taxonomy" id="512565"/>
    <lineage>
        <taxon>Bacteria</taxon>
        <taxon>Bacillati</taxon>
        <taxon>Actinomycetota</taxon>
        <taxon>Actinomycetes</taxon>
        <taxon>Micromonosporales</taxon>
        <taxon>Micromonosporaceae</taxon>
        <taxon>Actinoplanes</taxon>
    </lineage>
</organism>
<comment type="similarity">
    <text evidence="2 4">Belongs to the UDP-N-acetylglucosamine 2-epimerase family.</text>
</comment>
<dbReference type="GO" id="GO:0008761">
    <property type="term" value="F:UDP-N-acetylglucosamine 2-epimerase activity"/>
    <property type="evidence" value="ECO:0007669"/>
    <property type="project" value="UniProtKB-EC"/>
</dbReference>
<name>I0HJA8_ACTM4</name>
<gene>
    <name evidence="7" type="ordered locus">AMIS_78750</name>
</gene>
<dbReference type="InterPro" id="IPR003331">
    <property type="entry name" value="UDP_GlcNAc_Epimerase_2_dom"/>
</dbReference>
<reference evidence="7 8" key="1">
    <citation type="submission" date="2012-02" db="EMBL/GenBank/DDBJ databases">
        <title>Complete genome sequence of Actinoplanes missouriensis 431 (= NBRC 102363).</title>
        <authorList>
            <person name="Ohnishi Y."/>
            <person name="Ishikawa J."/>
            <person name="Sekine M."/>
            <person name="Hosoyama A."/>
            <person name="Harada T."/>
            <person name="Narita H."/>
            <person name="Hata T."/>
            <person name="Konno Y."/>
            <person name="Tutikane K."/>
            <person name="Fujita N."/>
            <person name="Horinouchi S."/>
            <person name="Hayakawa M."/>
        </authorList>
    </citation>
    <scope>NUCLEOTIDE SEQUENCE [LARGE SCALE GENOMIC DNA]</scope>
    <source>
        <strain evidence="8">ATCC 14538 / DSM 43046 / CBS 188.64 / JCM 3121 / NBRC 102363 / NCIMB 12654 / NRRL B-3342 / UNCC 431</strain>
    </source>
</reference>
<dbReference type="HOGENOM" id="CLU_041674_1_0_11"/>
<dbReference type="PATRIC" id="fig|512565.3.peg.7893"/>
<protein>
    <recommendedName>
        <fullName evidence="3">UDP-N-acetylglucosamine 2-epimerase (non-hydrolyzing)</fullName>
        <ecNumber evidence="3">5.1.3.14</ecNumber>
    </recommendedName>
</protein>
<dbReference type="NCBIfam" id="TIGR00236">
    <property type="entry name" value="wecB"/>
    <property type="match status" value="1"/>
</dbReference>
<keyword evidence="1 4" id="KW-0413">Isomerase</keyword>
<dbReference type="EC" id="5.1.3.14" evidence="3"/>
<dbReference type="Proteomes" id="UP000007882">
    <property type="component" value="Chromosome"/>
</dbReference>
<dbReference type="KEGG" id="ams:AMIS_78750"/>
<keyword evidence="8" id="KW-1185">Reference proteome</keyword>
<feature type="region of interest" description="Disordered" evidence="5">
    <location>
        <begin position="1"/>
        <end position="26"/>
    </location>
</feature>
<evidence type="ECO:0000313" key="7">
    <source>
        <dbReference type="EMBL" id="BAL93095.1"/>
    </source>
</evidence>
<evidence type="ECO:0000256" key="1">
    <source>
        <dbReference type="ARBA" id="ARBA00023235"/>
    </source>
</evidence>
<accession>I0HJA8</accession>
<evidence type="ECO:0000256" key="2">
    <source>
        <dbReference type="ARBA" id="ARBA00038209"/>
    </source>
</evidence>